<sequence length="117" mass="13128">MVKKQKPAAVNNHVEDGEEEAVEHEDVVEKRDWASATSNMNQVSSNTDEDDVQIKGMADMTEKLDIKAAPVKTVHIKREDINLIIEQLELPKKVVERKLAENDGDPIKTMTDLMGFA</sequence>
<organism evidence="3 4">
    <name type="scientific">Steinernema glaseri</name>
    <dbReference type="NCBI Taxonomy" id="37863"/>
    <lineage>
        <taxon>Eukaryota</taxon>
        <taxon>Metazoa</taxon>
        <taxon>Ecdysozoa</taxon>
        <taxon>Nematoda</taxon>
        <taxon>Chromadorea</taxon>
        <taxon>Rhabditida</taxon>
        <taxon>Tylenchina</taxon>
        <taxon>Panagrolaimomorpha</taxon>
        <taxon>Strongyloidoidea</taxon>
        <taxon>Steinernematidae</taxon>
        <taxon>Steinernema</taxon>
    </lineage>
</organism>
<accession>A0A1I7ZTA3</accession>
<feature type="domain" description="Nascent polypeptide-associated complex subunit alpha-like UBA" evidence="2">
    <location>
        <begin position="74"/>
        <end position="113"/>
    </location>
</feature>
<feature type="region of interest" description="Disordered" evidence="1">
    <location>
        <begin position="1"/>
        <end position="27"/>
    </location>
</feature>
<dbReference type="InterPro" id="IPR044034">
    <property type="entry name" value="NAC-like_UBA"/>
</dbReference>
<dbReference type="Pfam" id="PF19026">
    <property type="entry name" value="UBA_HYPK"/>
    <property type="match status" value="1"/>
</dbReference>
<reference evidence="4" key="1">
    <citation type="submission" date="2016-11" db="UniProtKB">
        <authorList>
            <consortium name="WormBaseParasite"/>
        </authorList>
    </citation>
    <scope>IDENTIFICATION</scope>
</reference>
<keyword evidence="3" id="KW-1185">Reference proteome</keyword>
<evidence type="ECO:0000256" key="1">
    <source>
        <dbReference type="SAM" id="MobiDB-lite"/>
    </source>
</evidence>
<protein>
    <submittedName>
        <fullName evidence="4">HYPK_UBA domain-containing protein</fullName>
    </submittedName>
</protein>
<evidence type="ECO:0000313" key="3">
    <source>
        <dbReference type="Proteomes" id="UP000095287"/>
    </source>
</evidence>
<evidence type="ECO:0000313" key="4">
    <source>
        <dbReference type="WBParaSite" id="L893_g29591.t1"/>
    </source>
</evidence>
<dbReference type="InterPro" id="IPR038922">
    <property type="entry name" value="HYPK_UBA"/>
</dbReference>
<evidence type="ECO:0000259" key="2">
    <source>
        <dbReference type="Pfam" id="PF19026"/>
    </source>
</evidence>
<dbReference type="AlphaFoldDB" id="A0A1I7ZTA3"/>
<dbReference type="WBParaSite" id="L893_g29591.t1">
    <property type="protein sequence ID" value="L893_g29591.t1"/>
    <property type="gene ID" value="L893_g29591"/>
</dbReference>
<dbReference type="Proteomes" id="UP000095287">
    <property type="component" value="Unplaced"/>
</dbReference>
<name>A0A1I7ZTA3_9BILA</name>
<proteinExistence type="predicted"/>
<dbReference type="CDD" id="cd14361">
    <property type="entry name" value="UBA_HYPK"/>
    <property type="match status" value="1"/>
</dbReference>